<dbReference type="Pfam" id="PF14434">
    <property type="entry name" value="Imm6"/>
    <property type="match status" value="1"/>
</dbReference>
<protein>
    <recommendedName>
        <fullName evidence="3">Immunity protein Imm6</fullName>
    </recommendedName>
</protein>
<evidence type="ECO:0008006" key="3">
    <source>
        <dbReference type="Google" id="ProtNLM"/>
    </source>
</evidence>
<name>A0A2C1MB36_BACCE</name>
<evidence type="ECO:0000313" key="1">
    <source>
        <dbReference type="EMBL" id="PGU07265.1"/>
    </source>
</evidence>
<evidence type="ECO:0000313" key="2">
    <source>
        <dbReference type="Proteomes" id="UP000225766"/>
    </source>
</evidence>
<organism evidence="1 2">
    <name type="scientific">Bacillus cereus</name>
    <dbReference type="NCBI Taxonomy" id="1396"/>
    <lineage>
        <taxon>Bacteria</taxon>
        <taxon>Bacillati</taxon>
        <taxon>Bacillota</taxon>
        <taxon>Bacilli</taxon>
        <taxon>Bacillales</taxon>
        <taxon>Bacillaceae</taxon>
        <taxon>Bacillus</taxon>
        <taxon>Bacillus cereus group</taxon>
    </lineage>
</organism>
<dbReference type="RefSeq" id="WP_098882337.1">
    <property type="nucleotide sequence ID" value="NZ_NUMG01000002.1"/>
</dbReference>
<accession>A0A2C1MB36</accession>
<sequence length="149" mass="17493">MNLVEQYDTLLINAESLLNTYEDIVKNKDFYKEGQRVIGICKEWITNNEITADDIYETVDSQDGYDIVEFGCLKGITEEESYMWALLTNIVCVLCSLAYQMENQKYVPQAIECIIEERIELFVIFMNQNMGVHENVKECMKYFNENLCY</sequence>
<gene>
    <name evidence="1" type="ORF">COD19_01650</name>
</gene>
<dbReference type="AlphaFoldDB" id="A0A2C1MB36"/>
<reference evidence="1 2" key="1">
    <citation type="submission" date="2017-09" db="EMBL/GenBank/DDBJ databases">
        <title>Large-scale bioinformatics analysis of Bacillus genomes uncovers conserved roles of natural products in bacterial physiology.</title>
        <authorList>
            <consortium name="Agbiome Team Llc"/>
            <person name="Bleich R.M."/>
            <person name="Grubbs K.J."/>
            <person name="Santa Maria K.C."/>
            <person name="Allen S.E."/>
            <person name="Farag S."/>
            <person name="Shank E.A."/>
            <person name="Bowers A."/>
        </authorList>
    </citation>
    <scope>NUCLEOTIDE SEQUENCE [LARGE SCALE GENOMIC DNA]</scope>
    <source>
        <strain evidence="1 2">AFS040105</strain>
    </source>
</reference>
<dbReference type="EMBL" id="NUMG01000002">
    <property type="protein sequence ID" value="PGU07265.1"/>
    <property type="molecule type" value="Genomic_DNA"/>
</dbReference>
<comment type="caution">
    <text evidence="1">The sequence shown here is derived from an EMBL/GenBank/DDBJ whole genome shotgun (WGS) entry which is preliminary data.</text>
</comment>
<dbReference type="InterPro" id="IPR025674">
    <property type="entry name" value="Imm6"/>
</dbReference>
<proteinExistence type="predicted"/>
<dbReference type="Proteomes" id="UP000225766">
    <property type="component" value="Unassembled WGS sequence"/>
</dbReference>